<dbReference type="EMBL" id="JACOOI010000011">
    <property type="protein sequence ID" value="MBC5643539.1"/>
    <property type="molecule type" value="Genomic_DNA"/>
</dbReference>
<dbReference type="SMART" id="SM00915">
    <property type="entry name" value="Jacalin"/>
    <property type="match status" value="1"/>
</dbReference>
<dbReference type="PANTHER" id="PTHR46506">
    <property type="entry name" value="OS05G0143600 PROTEIN"/>
    <property type="match status" value="1"/>
</dbReference>
<proteinExistence type="predicted"/>
<dbReference type="RefSeq" id="WP_186959514.1">
    <property type="nucleotide sequence ID" value="NZ_JACOOI010000011.1"/>
</dbReference>
<dbReference type="Gene3D" id="2.100.10.30">
    <property type="entry name" value="Jacalin-like lectin domain"/>
    <property type="match status" value="1"/>
</dbReference>
<evidence type="ECO:0000259" key="1">
    <source>
        <dbReference type="PROSITE" id="PS51752"/>
    </source>
</evidence>
<keyword evidence="3" id="KW-1185">Reference proteome</keyword>
<gene>
    <name evidence="2" type="ORF">H8S77_11635</name>
</gene>
<dbReference type="Pfam" id="PF01419">
    <property type="entry name" value="Jacalin"/>
    <property type="match status" value="1"/>
</dbReference>
<dbReference type="PROSITE" id="PS51257">
    <property type="entry name" value="PROKAR_LIPOPROTEIN"/>
    <property type="match status" value="1"/>
</dbReference>
<dbReference type="InterPro" id="IPR001229">
    <property type="entry name" value="Jacalin-like_lectin_dom"/>
</dbReference>
<name>A0ABR7E364_9BACT</name>
<dbReference type="PROSITE" id="PS51752">
    <property type="entry name" value="JACALIN_LECTIN"/>
    <property type="match status" value="1"/>
</dbReference>
<evidence type="ECO:0000313" key="2">
    <source>
        <dbReference type="EMBL" id="MBC5643539.1"/>
    </source>
</evidence>
<dbReference type="InterPro" id="IPR036404">
    <property type="entry name" value="Jacalin-like_lectin_dom_sf"/>
</dbReference>
<accession>A0ABR7E364</accession>
<dbReference type="SUPFAM" id="SSF51101">
    <property type="entry name" value="Mannose-binding lectins"/>
    <property type="match status" value="1"/>
</dbReference>
<feature type="domain" description="Jacalin-type lectin" evidence="1">
    <location>
        <begin position="85"/>
        <end position="229"/>
    </location>
</feature>
<reference evidence="2 3" key="1">
    <citation type="submission" date="2020-08" db="EMBL/GenBank/DDBJ databases">
        <title>Genome public.</title>
        <authorList>
            <person name="Liu C."/>
            <person name="Sun Q."/>
        </authorList>
    </citation>
    <scope>NUCLEOTIDE SEQUENCE [LARGE SCALE GENOMIC DNA]</scope>
    <source>
        <strain evidence="2 3">BX2</strain>
    </source>
</reference>
<dbReference type="Proteomes" id="UP000644010">
    <property type="component" value="Unassembled WGS sequence"/>
</dbReference>
<comment type="caution">
    <text evidence="2">The sequence shown here is derived from an EMBL/GenBank/DDBJ whole genome shotgun (WGS) entry which is preliminary data.</text>
</comment>
<sequence>MKYIISTLAIGICCLLVSCNNEQENAITDNTTDLASFEATLAKKYEGKTVYYNNNRPDYSKEIEYLKSVSTEEPMDNIRTKSSDAAAFGPWGSDSGVAFDAPAVIYNGEKWKKINAIKVRHGAVIDAIQLYWVSDNDKFTNSPQFGGNGGAESWMFLSSNEYIKKIEVHSGTKIDYVAFTTNLDKVHVFGGPGGANRTELEFGVSGFQMHGIYGKAGAKLYQLGIYCYPNSLFN</sequence>
<protein>
    <recommendedName>
        <fullName evidence="1">Jacalin-type lectin domain-containing protein</fullName>
    </recommendedName>
</protein>
<organism evidence="2 3">
    <name type="scientific">Parabacteroides segnis</name>
    <dbReference type="NCBI Taxonomy" id="2763058"/>
    <lineage>
        <taxon>Bacteria</taxon>
        <taxon>Pseudomonadati</taxon>
        <taxon>Bacteroidota</taxon>
        <taxon>Bacteroidia</taxon>
        <taxon>Bacteroidales</taxon>
        <taxon>Tannerellaceae</taxon>
        <taxon>Parabacteroides</taxon>
    </lineage>
</organism>
<evidence type="ECO:0000313" key="3">
    <source>
        <dbReference type="Proteomes" id="UP000644010"/>
    </source>
</evidence>